<dbReference type="InterPro" id="IPR014721">
    <property type="entry name" value="Ribsml_uS5_D2-typ_fold_subgr"/>
</dbReference>
<protein>
    <submittedName>
        <fullName evidence="5">Elongation factor Tu GTP binding domain protein</fullName>
    </submittedName>
</protein>
<sequence length="763" mass="84906">MYASIRSYDLTISCFMAVEVERCARVLDGIVTVLDASAGVQAQTLTVWRQAAKFHLPSVFFVNKMDKKEADFQNSVDSVEQKLGIKALITSSPVYENDQLCGIVDAVSKKFVPLETDGLWQNVETNTHMGDILRASRENLCCDLSDLDAPFMSLFLEGSGGDPMKVSQAEIIKALRRITLSNRGTAIGCGSALRCPASAQPVLDHVVNFLPSPKERNTSITQLFDKEFCGFVFKIGHDKRKGKLSFVRVYAGTLSSNSILFNSNRGTTDGPIKDPSLRVRYDSETGQTVVETMGELHMDIIKNRLVRDYGLNVFVGPLQVRLELPSAVPTVRADWLKAINEGCVNALHNGPILGFPVQDVVITLKSITTSGGRVNPAVCKGSNFDMRPYAAFGNGWFSYHVKNSLVGTGRMLDELAFLIKGHDGITDRQAKFNWLCRMFEVCKERPIRFRGEKVSPEFLHANLIIRLSHLNMEELTEHVDGVLEPIEASDICPLDCRGIISQQYAELLASDVLRLAELESVNEGPCRIPFFDRRALISAICDLFSGISSDLFQEENGVFFLAKHFKLEMWSMALANAVMAYLVELANRIGSLQHSIAQGKDDRPDGDKLCGVITTAVEEVKHLLRIRVFEILNDVDREQYFFDDVISVIEAHAEFLGVCQRILQSKSIEIMPLVYTIRCIRDSTLCAFAQNSYDIVLKGLIRLAAIVSLPSSPDLNPRLCREVVKQGVLVRLLRTDIATVSGEFVDLLKLYNIKDSQVKSLET</sequence>
<keyword evidence="3" id="KW-0342">GTP-binding</keyword>
<dbReference type="InterPro" id="IPR009000">
    <property type="entry name" value="Transl_B-barrel_sf"/>
</dbReference>
<evidence type="ECO:0000256" key="3">
    <source>
        <dbReference type="ARBA" id="ARBA00023134"/>
    </source>
</evidence>
<accession>A0A2G9UZK3</accession>
<dbReference type="GO" id="GO:0003746">
    <property type="term" value="F:translation elongation factor activity"/>
    <property type="evidence" value="ECO:0007669"/>
    <property type="project" value="UniProtKB-KW"/>
</dbReference>
<dbReference type="InterPro" id="IPR000795">
    <property type="entry name" value="T_Tr_GTP-bd_dom"/>
</dbReference>
<reference evidence="5 6" key="1">
    <citation type="submission" date="2015-09" db="EMBL/GenBank/DDBJ databases">
        <title>Draft genome of the parasitic nematode Teladorsagia circumcincta isolate WARC Sus (inbred).</title>
        <authorList>
            <person name="Mitreva M."/>
        </authorList>
    </citation>
    <scope>NUCLEOTIDE SEQUENCE [LARGE SCALE GENOMIC DNA]</scope>
    <source>
        <strain evidence="5 6">S</strain>
    </source>
</reference>
<dbReference type="SUPFAM" id="SSF54980">
    <property type="entry name" value="EF-G C-terminal domain-like"/>
    <property type="match status" value="1"/>
</dbReference>
<dbReference type="InterPro" id="IPR041095">
    <property type="entry name" value="EFG_II"/>
</dbReference>
<dbReference type="SUPFAM" id="SSF52540">
    <property type="entry name" value="P-loop containing nucleoside triphosphate hydrolases"/>
    <property type="match status" value="1"/>
</dbReference>
<dbReference type="SUPFAM" id="SSF54211">
    <property type="entry name" value="Ribosomal protein S5 domain 2-like"/>
    <property type="match status" value="1"/>
</dbReference>
<evidence type="ECO:0000313" key="6">
    <source>
        <dbReference type="Proteomes" id="UP000230423"/>
    </source>
</evidence>
<dbReference type="Pfam" id="PF14492">
    <property type="entry name" value="EFG_III"/>
    <property type="match status" value="1"/>
</dbReference>
<dbReference type="GO" id="GO:0005525">
    <property type="term" value="F:GTP binding"/>
    <property type="evidence" value="ECO:0007669"/>
    <property type="project" value="UniProtKB-KW"/>
</dbReference>
<keyword evidence="6" id="KW-1185">Reference proteome</keyword>
<dbReference type="GO" id="GO:0005739">
    <property type="term" value="C:mitochondrion"/>
    <property type="evidence" value="ECO:0007669"/>
    <property type="project" value="TreeGrafter"/>
</dbReference>
<dbReference type="PANTHER" id="PTHR43261:SF1">
    <property type="entry name" value="RIBOSOME-RELEASING FACTOR 2, MITOCHONDRIAL"/>
    <property type="match status" value="1"/>
</dbReference>
<dbReference type="Gene3D" id="3.30.230.10">
    <property type="match status" value="1"/>
</dbReference>
<dbReference type="GO" id="GO:0032790">
    <property type="term" value="P:ribosome disassembly"/>
    <property type="evidence" value="ECO:0007669"/>
    <property type="project" value="TreeGrafter"/>
</dbReference>
<feature type="domain" description="Tr-type G" evidence="4">
    <location>
        <begin position="1"/>
        <end position="214"/>
    </location>
</feature>
<dbReference type="PROSITE" id="PS51722">
    <property type="entry name" value="G_TR_2"/>
    <property type="match status" value="1"/>
</dbReference>
<dbReference type="InterPro" id="IPR053905">
    <property type="entry name" value="EF-G-like_DII"/>
</dbReference>
<evidence type="ECO:0000256" key="1">
    <source>
        <dbReference type="ARBA" id="ARBA00022741"/>
    </source>
</evidence>
<proteinExistence type="predicted"/>
<dbReference type="Pfam" id="PF22042">
    <property type="entry name" value="EF-G_D2"/>
    <property type="match status" value="1"/>
</dbReference>
<dbReference type="Pfam" id="PF00009">
    <property type="entry name" value="GTP_EFTU"/>
    <property type="match status" value="1"/>
</dbReference>
<keyword evidence="5" id="KW-0251">Elongation factor</keyword>
<dbReference type="InterPro" id="IPR020568">
    <property type="entry name" value="Ribosomal_Su5_D2-typ_SF"/>
</dbReference>
<dbReference type="SUPFAM" id="SSF50447">
    <property type="entry name" value="Translation proteins"/>
    <property type="match status" value="1"/>
</dbReference>
<dbReference type="GO" id="GO:0032543">
    <property type="term" value="P:mitochondrial translation"/>
    <property type="evidence" value="ECO:0007669"/>
    <property type="project" value="TreeGrafter"/>
</dbReference>
<name>A0A2G9UZK3_TELCI</name>
<dbReference type="AlphaFoldDB" id="A0A2G9UZK3"/>
<dbReference type="Gene3D" id="3.40.50.300">
    <property type="entry name" value="P-loop containing nucleotide triphosphate hydrolases"/>
    <property type="match status" value="2"/>
</dbReference>
<keyword evidence="2" id="KW-0648">Protein biosynthesis</keyword>
<dbReference type="Gene3D" id="3.30.70.870">
    <property type="entry name" value="Elongation Factor G (Translational Gtpase), domain 3"/>
    <property type="match status" value="1"/>
</dbReference>
<gene>
    <name evidence="5" type="ORF">TELCIR_02293</name>
</gene>
<evidence type="ECO:0000259" key="4">
    <source>
        <dbReference type="PROSITE" id="PS51722"/>
    </source>
</evidence>
<dbReference type="Proteomes" id="UP000230423">
    <property type="component" value="Unassembled WGS sequence"/>
</dbReference>
<organism evidence="5 6">
    <name type="scientific">Teladorsagia circumcincta</name>
    <name type="common">Brown stomach worm</name>
    <name type="synonym">Ostertagia circumcincta</name>
    <dbReference type="NCBI Taxonomy" id="45464"/>
    <lineage>
        <taxon>Eukaryota</taxon>
        <taxon>Metazoa</taxon>
        <taxon>Ecdysozoa</taxon>
        <taxon>Nematoda</taxon>
        <taxon>Chromadorea</taxon>
        <taxon>Rhabditida</taxon>
        <taxon>Rhabditina</taxon>
        <taxon>Rhabditomorpha</taxon>
        <taxon>Strongyloidea</taxon>
        <taxon>Trichostrongylidae</taxon>
        <taxon>Teladorsagia</taxon>
    </lineage>
</organism>
<evidence type="ECO:0000313" key="5">
    <source>
        <dbReference type="EMBL" id="PIO75645.1"/>
    </source>
</evidence>
<dbReference type="InterPro" id="IPR035647">
    <property type="entry name" value="EFG_III/V"/>
</dbReference>
<keyword evidence="1" id="KW-0547">Nucleotide-binding</keyword>
<dbReference type="InterPro" id="IPR027417">
    <property type="entry name" value="P-loop_NTPase"/>
</dbReference>
<dbReference type="EMBL" id="KZ345119">
    <property type="protein sequence ID" value="PIO75645.1"/>
    <property type="molecule type" value="Genomic_DNA"/>
</dbReference>
<dbReference type="PANTHER" id="PTHR43261">
    <property type="entry name" value="TRANSLATION ELONGATION FACTOR G-RELATED"/>
    <property type="match status" value="1"/>
</dbReference>
<dbReference type="OrthoDB" id="198619at2759"/>
<evidence type="ECO:0000256" key="2">
    <source>
        <dbReference type="ARBA" id="ARBA00022917"/>
    </source>
</evidence>
<dbReference type="GO" id="GO:0003924">
    <property type="term" value="F:GTPase activity"/>
    <property type="evidence" value="ECO:0007669"/>
    <property type="project" value="InterPro"/>
</dbReference>